<sequence>MSEIVLLDTLSDLNDIKCISVPFDEDVPEYYAVSYRWGVHPEWKAQTPNYDASITSISQENLIKLCLLYQRKIRYLWIDVVCINQADKKHRKMAIKNMDNFYRQAKRIIAVPDLCYCSEYPLMGDVAKSDIDLALYEIRKKVSKVSKLDFEKAAKVSADKAFVNCKEESGMATRETSLKVTGCLKEQGRTVGASAISPQTSAANGVSPQVLSSSNISPEVSVTSSSRTSTKVPASNRTSSKQSVSAETGPNMPAASNSPPKESANASTYSNKSPMLSSNRSISASVSLNRSLQRLIEASSGISPSAAEQCNRWAQSLAQTERISPCSSLQVWPRPAAVTVETGSMRRVRRVEVHTIELPLYTGGSASNIDALRKKMWDHTGDFGFDMSLLRRKMSHYQLNSDDCVSNRGDLRNGREFIRKIIEEWAYRCWVVSERTIGVKHDKLDIVVLRTNAITPWKVWRDINWYIDFSQRELIQTILKCESTKFIDRLFAILPHSKYKDAVSKLADDDRSINNIKDLRMILFDILDNEGRIMLLFRYSIPEHDFQHVVPLLRDHDESSVSTTRKRSFTIETTMQDGKPVLKVSCDFIYSYPRALGEDFQLSNAKDGSEIELIYERPMSLDVHNGIRCYKSKGVWWITLRRRPGHSAHVRKYGEFLMIQ</sequence>
<accession>A0A8H7EN03</accession>
<feature type="region of interest" description="Disordered" evidence="1">
    <location>
        <begin position="195"/>
        <end position="278"/>
    </location>
</feature>
<dbReference type="InterPro" id="IPR010730">
    <property type="entry name" value="HET"/>
</dbReference>
<dbReference type="AlphaFoldDB" id="A0A8H7EN03"/>
<reference evidence="3" key="1">
    <citation type="submission" date="2020-01" db="EMBL/GenBank/DDBJ databases">
        <title>Genome Sequencing of Three Apophysomyces-Like Fungal Strains Confirms a Novel Fungal Genus in the Mucoromycota with divergent Burkholderia-like Endosymbiotic Bacteria.</title>
        <authorList>
            <person name="Stajich J.E."/>
            <person name="Macias A.M."/>
            <person name="Carter-House D."/>
            <person name="Lovett B."/>
            <person name="Kasson L.R."/>
            <person name="Berry K."/>
            <person name="Grigoriev I."/>
            <person name="Chang Y."/>
            <person name="Spatafora J."/>
            <person name="Kasson M.T."/>
        </authorList>
    </citation>
    <scope>NUCLEOTIDE SEQUENCE</scope>
    <source>
        <strain evidence="3">NRRL A-21654</strain>
    </source>
</reference>
<dbReference type="Proteomes" id="UP000605846">
    <property type="component" value="Unassembled WGS sequence"/>
</dbReference>
<dbReference type="Pfam" id="PF06985">
    <property type="entry name" value="HET"/>
    <property type="match status" value="1"/>
</dbReference>
<proteinExistence type="predicted"/>
<comment type="caution">
    <text evidence="3">The sequence shown here is derived from an EMBL/GenBank/DDBJ whole genome shotgun (WGS) entry which is preliminary data.</text>
</comment>
<dbReference type="PANTHER" id="PTHR24148:SF73">
    <property type="entry name" value="HET DOMAIN PROTEIN (AFU_ORTHOLOGUE AFUA_8G01020)"/>
    <property type="match status" value="1"/>
</dbReference>
<evidence type="ECO:0000256" key="1">
    <source>
        <dbReference type="SAM" id="MobiDB-lite"/>
    </source>
</evidence>
<dbReference type="PANTHER" id="PTHR24148">
    <property type="entry name" value="ANKYRIN REPEAT DOMAIN-CONTAINING PROTEIN 39 HOMOLOG-RELATED"/>
    <property type="match status" value="1"/>
</dbReference>
<feature type="compositionally biased region" description="Polar residues" evidence="1">
    <location>
        <begin position="196"/>
        <end position="209"/>
    </location>
</feature>
<dbReference type="EMBL" id="JABAYA010000208">
    <property type="protein sequence ID" value="KAF7722193.1"/>
    <property type="molecule type" value="Genomic_DNA"/>
</dbReference>
<dbReference type="InterPro" id="IPR052895">
    <property type="entry name" value="HetReg/Transcr_Mod"/>
</dbReference>
<keyword evidence="4" id="KW-1185">Reference proteome</keyword>
<evidence type="ECO:0000313" key="4">
    <source>
        <dbReference type="Proteomes" id="UP000605846"/>
    </source>
</evidence>
<protein>
    <recommendedName>
        <fullName evidence="2">Heterokaryon incompatibility domain-containing protein</fullName>
    </recommendedName>
</protein>
<feature type="compositionally biased region" description="Low complexity" evidence="1">
    <location>
        <begin position="210"/>
        <end position="232"/>
    </location>
</feature>
<gene>
    <name evidence="3" type="ORF">EC973_003547</name>
</gene>
<feature type="domain" description="Heterokaryon incompatibility" evidence="2">
    <location>
        <begin position="30"/>
        <end position="111"/>
    </location>
</feature>
<evidence type="ECO:0000313" key="3">
    <source>
        <dbReference type="EMBL" id="KAF7722193.1"/>
    </source>
</evidence>
<name>A0A8H7EN03_9FUNG</name>
<evidence type="ECO:0000259" key="2">
    <source>
        <dbReference type="Pfam" id="PF06985"/>
    </source>
</evidence>
<feature type="compositionally biased region" description="Polar residues" evidence="1">
    <location>
        <begin position="233"/>
        <end position="278"/>
    </location>
</feature>
<dbReference type="OrthoDB" id="5303367at2759"/>
<organism evidence="3 4">
    <name type="scientific">Apophysomyces ossiformis</name>
    <dbReference type="NCBI Taxonomy" id="679940"/>
    <lineage>
        <taxon>Eukaryota</taxon>
        <taxon>Fungi</taxon>
        <taxon>Fungi incertae sedis</taxon>
        <taxon>Mucoromycota</taxon>
        <taxon>Mucoromycotina</taxon>
        <taxon>Mucoromycetes</taxon>
        <taxon>Mucorales</taxon>
        <taxon>Mucorineae</taxon>
        <taxon>Mucoraceae</taxon>
        <taxon>Apophysomyces</taxon>
    </lineage>
</organism>